<accession>A0A841KI05</accession>
<dbReference type="Gene3D" id="3.30.200.20">
    <property type="entry name" value="Phosphorylase Kinase, domain 1"/>
    <property type="match status" value="1"/>
</dbReference>
<dbReference type="AlphaFoldDB" id="A0A841KI05"/>
<organism evidence="2 3">
    <name type="scientific">Chelatococcus composti</name>
    <dbReference type="NCBI Taxonomy" id="1743235"/>
    <lineage>
        <taxon>Bacteria</taxon>
        <taxon>Pseudomonadati</taxon>
        <taxon>Pseudomonadota</taxon>
        <taxon>Alphaproteobacteria</taxon>
        <taxon>Hyphomicrobiales</taxon>
        <taxon>Chelatococcaceae</taxon>
        <taxon>Chelatococcus</taxon>
    </lineage>
</organism>
<sequence>MTERAPTCLSNVDFEPAALVRFLAEHFGGSADRFSLDRISGGQSNPTYFVDFGERRMVLRKQPNGPILPGAHAVDREYRVLEALADTGVPVPRPILYHAGADLLGTPFYLMERLDGRVFHDCALPGLAREERRGIYLAMAEALARLHAVRPQEVGLADFGRPGNYFQRQIARWSKQLHASPGEPVPALGRVEAWLRENLPADDGTVAIAHGDFRLGNLLFHATEPRVVAILDWELSTLGHPLADLGFCCMPWHTAPDEYGGILGLDHAALGIPSREEFVAHYLAHAVPTAPLRRFHVAFALFRFAVIFVGIADRARAGNAASAEAARLGPLAGRFAQRALEVIETADW</sequence>
<gene>
    <name evidence="2" type="ORF">HNQ73_002660</name>
</gene>
<dbReference type="Proteomes" id="UP000588017">
    <property type="component" value="Unassembled WGS sequence"/>
</dbReference>
<dbReference type="InterPro" id="IPR002575">
    <property type="entry name" value="Aminoglycoside_PTrfase"/>
</dbReference>
<dbReference type="InterPro" id="IPR041726">
    <property type="entry name" value="ACAD10_11_N"/>
</dbReference>
<evidence type="ECO:0000313" key="3">
    <source>
        <dbReference type="Proteomes" id="UP000588017"/>
    </source>
</evidence>
<name>A0A841KI05_9HYPH</name>
<dbReference type="PANTHER" id="PTHR47829:SF1">
    <property type="entry name" value="HAD FAMILY PHOSPHATASE"/>
    <property type="match status" value="1"/>
</dbReference>
<dbReference type="SUPFAM" id="SSF56112">
    <property type="entry name" value="Protein kinase-like (PK-like)"/>
    <property type="match status" value="1"/>
</dbReference>
<feature type="domain" description="Aminoglycoside phosphotransferase" evidence="1">
    <location>
        <begin position="38"/>
        <end position="257"/>
    </location>
</feature>
<dbReference type="InterPro" id="IPR011009">
    <property type="entry name" value="Kinase-like_dom_sf"/>
</dbReference>
<evidence type="ECO:0000259" key="1">
    <source>
        <dbReference type="Pfam" id="PF01636"/>
    </source>
</evidence>
<dbReference type="Pfam" id="PF01636">
    <property type="entry name" value="APH"/>
    <property type="match status" value="1"/>
</dbReference>
<dbReference type="GO" id="GO:0016301">
    <property type="term" value="F:kinase activity"/>
    <property type="evidence" value="ECO:0007669"/>
    <property type="project" value="UniProtKB-KW"/>
</dbReference>
<dbReference type="RefSeq" id="WP_183335319.1">
    <property type="nucleotide sequence ID" value="NZ_BMHX01000005.1"/>
</dbReference>
<dbReference type="Gene3D" id="3.90.1200.10">
    <property type="match status" value="1"/>
</dbReference>
<dbReference type="PANTHER" id="PTHR47829">
    <property type="entry name" value="HYDROLASE, PUTATIVE (AFU_ORTHOLOGUE AFUA_1G12880)-RELATED"/>
    <property type="match status" value="1"/>
</dbReference>
<comment type="caution">
    <text evidence="2">The sequence shown here is derived from an EMBL/GenBank/DDBJ whole genome shotgun (WGS) entry which is preliminary data.</text>
</comment>
<evidence type="ECO:0000313" key="2">
    <source>
        <dbReference type="EMBL" id="MBB6169023.1"/>
    </source>
</evidence>
<protein>
    <submittedName>
        <fullName evidence="2">Aminoglycoside phosphotransferase (APT) family kinase protein</fullName>
    </submittedName>
</protein>
<dbReference type="InterPro" id="IPR052898">
    <property type="entry name" value="ACAD10-like"/>
</dbReference>
<proteinExistence type="predicted"/>
<dbReference type="CDD" id="cd05154">
    <property type="entry name" value="ACAD10_11_N-like"/>
    <property type="match status" value="1"/>
</dbReference>
<dbReference type="EMBL" id="JACHEH010000005">
    <property type="protein sequence ID" value="MBB6169023.1"/>
    <property type="molecule type" value="Genomic_DNA"/>
</dbReference>
<reference evidence="2 3" key="1">
    <citation type="submission" date="2020-08" db="EMBL/GenBank/DDBJ databases">
        <title>Genomic Encyclopedia of Type Strains, Phase IV (KMG-IV): sequencing the most valuable type-strain genomes for metagenomic binning, comparative biology and taxonomic classification.</title>
        <authorList>
            <person name="Goeker M."/>
        </authorList>
    </citation>
    <scope>NUCLEOTIDE SEQUENCE [LARGE SCALE GENOMIC DNA]</scope>
    <source>
        <strain evidence="2 3">DSM 101465</strain>
    </source>
</reference>
<keyword evidence="2" id="KW-0808">Transferase</keyword>
<keyword evidence="3" id="KW-1185">Reference proteome</keyword>
<keyword evidence="2" id="KW-0418">Kinase</keyword>